<name>A0ABY4CMC2_9BACL</name>
<dbReference type="RefSeq" id="WP_347438185.1">
    <property type="nucleotide sequence ID" value="NZ_CP089291.1"/>
</dbReference>
<keyword evidence="2" id="KW-1185">Reference proteome</keyword>
<sequence>MSLPPSNFTFLLKEFGDIIYNIKDGDGTGQKSSISFQRKTIRFMDDSKLYITERLLARNNGFYIDFYYYDWVAKNEKEILKFHSEVHLNPAYQTATEPYHVHPAKHLILHGKDRLPNSQHQDLYSILEFIRFHLLAIKAITD</sequence>
<evidence type="ECO:0000313" key="2">
    <source>
        <dbReference type="Proteomes" id="UP000830167"/>
    </source>
</evidence>
<dbReference type="EMBL" id="CP089291">
    <property type="protein sequence ID" value="UOF91494.1"/>
    <property type="molecule type" value="Genomic_DNA"/>
</dbReference>
<protein>
    <submittedName>
        <fullName evidence="1">DUF6516 family protein</fullName>
    </submittedName>
</protein>
<accession>A0ABY4CMC2</accession>
<proteinExistence type="predicted"/>
<evidence type="ECO:0000313" key="1">
    <source>
        <dbReference type="EMBL" id="UOF91494.1"/>
    </source>
</evidence>
<gene>
    <name evidence="1" type="ORF">LSG31_04375</name>
</gene>
<reference evidence="1" key="1">
    <citation type="submission" date="2021-12" db="EMBL/GenBank/DDBJ databases">
        <title>Alicyclobacillaceae gen. nov., sp. nov., isolated from chalcocite enrichment system.</title>
        <authorList>
            <person name="Jiang Z."/>
        </authorList>
    </citation>
    <scope>NUCLEOTIDE SEQUENCE</scope>
    <source>
        <strain evidence="1">MYW30-H2</strain>
    </source>
</reference>
<dbReference type="Proteomes" id="UP000830167">
    <property type="component" value="Chromosome"/>
</dbReference>
<organism evidence="1 2">
    <name type="scientific">Fodinisporobacter ferrooxydans</name>
    <dbReference type="NCBI Taxonomy" id="2901836"/>
    <lineage>
        <taxon>Bacteria</taxon>
        <taxon>Bacillati</taxon>
        <taxon>Bacillota</taxon>
        <taxon>Bacilli</taxon>
        <taxon>Bacillales</taxon>
        <taxon>Alicyclobacillaceae</taxon>
        <taxon>Fodinisporobacter</taxon>
    </lineage>
</organism>